<evidence type="ECO:0000256" key="1">
    <source>
        <dbReference type="ARBA" id="ARBA00009817"/>
    </source>
</evidence>
<dbReference type="Proteomes" id="UP000612055">
    <property type="component" value="Unassembled WGS sequence"/>
</dbReference>
<accession>A0A835XK97</accession>
<dbReference type="InterPro" id="IPR006917">
    <property type="entry name" value="SOUL_heme-bd"/>
</dbReference>
<dbReference type="Pfam" id="PF04832">
    <property type="entry name" value="SOUL"/>
    <property type="match status" value="1"/>
</dbReference>
<proteinExistence type="inferred from homology"/>
<dbReference type="InterPro" id="IPR011256">
    <property type="entry name" value="Reg_factor_effector_dom_sf"/>
</dbReference>
<dbReference type="PANTHER" id="PTHR11220:SF58">
    <property type="entry name" value="SOUL HEME-BINDING FAMILY PROTEIN"/>
    <property type="match status" value="1"/>
</dbReference>
<dbReference type="EMBL" id="JAEHOE010000427">
    <property type="protein sequence ID" value="KAG2481864.1"/>
    <property type="molecule type" value="Genomic_DNA"/>
</dbReference>
<comment type="caution">
    <text evidence="2">The sequence shown here is derived from an EMBL/GenBank/DDBJ whole genome shotgun (WGS) entry which is preliminary data.</text>
</comment>
<comment type="similarity">
    <text evidence="1">Belongs to the HEBP family.</text>
</comment>
<reference evidence="2" key="1">
    <citation type="journal article" date="2020" name="bioRxiv">
        <title>Comparative genomics of Chlamydomonas.</title>
        <authorList>
            <person name="Craig R.J."/>
            <person name="Hasan A.R."/>
            <person name="Ness R.W."/>
            <person name="Keightley P.D."/>
        </authorList>
    </citation>
    <scope>NUCLEOTIDE SEQUENCE</scope>
    <source>
        <strain evidence="2">CCAP 11/70</strain>
    </source>
</reference>
<organism evidence="2 3">
    <name type="scientific">Edaphochlamys debaryana</name>
    <dbReference type="NCBI Taxonomy" id="47281"/>
    <lineage>
        <taxon>Eukaryota</taxon>
        <taxon>Viridiplantae</taxon>
        <taxon>Chlorophyta</taxon>
        <taxon>core chlorophytes</taxon>
        <taxon>Chlorophyceae</taxon>
        <taxon>CS clade</taxon>
        <taxon>Chlamydomonadales</taxon>
        <taxon>Chlamydomonadales incertae sedis</taxon>
        <taxon>Edaphochlamys</taxon>
    </lineage>
</organism>
<protein>
    <recommendedName>
        <fullName evidence="4">SOUL heme-binding protein</fullName>
    </recommendedName>
</protein>
<evidence type="ECO:0000313" key="2">
    <source>
        <dbReference type="EMBL" id="KAG2481864.1"/>
    </source>
</evidence>
<evidence type="ECO:0008006" key="4">
    <source>
        <dbReference type="Google" id="ProtNLM"/>
    </source>
</evidence>
<dbReference type="PANTHER" id="PTHR11220">
    <property type="entry name" value="HEME-BINDING PROTEIN-RELATED"/>
    <property type="match status" value="1"/>
</dbReference>
<sequence>MFSRGQSSFTCAIRSLDYPGKLVGDFSIAAKQAEVSAFNLGNLFGGRESGKVPEPAAPALTLAEELERSTLDKLLTPSITDPTPVFPPYNVVQKTAAYSLRLYSVFPVVEVQYQRRDEGFTALGAFLDGANAEGARFAFSQPVVMTYQADGRKSMQMYVGPRREGQSSDGAAAGGAAAAIASLPAPTDGSVRIGVAGGELVAVAQFEGNITPTNAEAVRRRLIAALKQDGIQLAEADAAGRFAAHSTVRCTPWASG</sequence>
<keyword evidence="3" id="KW-1185">Reference proteome</keyword>
<evidence type="ECO:0000313" key="3">
    <source>
        <dbReference type="Proteomes" id="UP000612055"/>
    </source>
</evidence>
<gene>
    <name evidence="2" type="ORF">HYH03_019173</name>
</gene>
<name>A0A835XK97_9CHLO</name>
<dbReference type="SUPFAM" id="SSF55136">
    <property type="entry name" value="Probable bacterial effector-binding domain"/>
    <property type="match status" value="1"/>
</dbReference>
<dbReference type="OrthoDB" id="511660at2759"/>
<dbReference type="AlphaFoldDB" id="A0A835XK97"/>
<dbReference type="Gene3D" id="3.20.80.10">
    <property type="entry name" value="Regulatory factor, effector binding domain"/>
    <property type="match status" value="1"/>
</dbReference>